<accession>A0AAN5D5Y1</accession>
<dbReference type="EMBL" id="BTRK01000005">
    <property type="protein sequence ID" value="GMR56229.1"/>
    <property type="molecule type" value="Genomic_DNA"/>
</dbReference>
<name>A0AAN5D5Y1_9BILA</name>
<organism evidence="1 2">
    <name type="scientific">Pristionchus mayeri</name>
    <dbReference type="NCBI Taxonomy" id="1317129"/>
    <lineage>
        <taxon>Eukaryota</taxon>
        <taxon>Metazoa</taxon>
        <taxon>Ecdysozoa</taxon>
        <taxon>Nematoda</taxon>
        <taxon>Chromadorea</taxon>
        <taxon>Rhabditida</taxon>
        <taxon>Rhabditina</taxon>
        <taxon>Diplogasteromorpha</taxon>
        <taxon>Diplogasteroidea</taxon>
        <taxon>Neodiplogasteridae</taxon>
        <taxon>Pristionchus</taxon>
    </lineage>
</organism>
<feature type="non-terminal residue" evidence="1">
    <location>
        <position position="82"/>
    </location>
</feature>
<reference evidence="2" key="1">
    <citation type="submission" date="2022-10" db="EMBL/GenBank/DDBJ databases">
        <title>Genome assembly of Pristionchus species.</title>
        <authorList>
            <person name="Yoshida K."/>
            <person name="Sommer R.J."/>
        </authorList>
    </citation>
    <scope>NUCLEOTIDE SEQUENCE [LARGE SCALE GENOMIC DNA]</scope>
    <source>
        <strain evidence="2">RS5460</strain>
    </source>
</reference>
<keyword evidence="2" id="KW-1185">Reference proteome</keyword>
<comment type="caution">
    <text evidence="1">The sequence shown here is derived from an EMBL/GenBank/DDBJ whole genome shotgun (WGS) entry which is preliminary data.</text>
</comment>
<evidence type="ECO:0000313" key="1">
    <source>
        <dbReference type="EMBL" id="GMR56229.1"/>
    </source>
</evidence>
<protein>
    <submittedName>
        <fullName evidence="1">Uncharacterized protein</fullName>
    </submittedName>
</protein>
<dbReference type="Proteomes" id="UP001328107">
    <property type="component" value="Unassembled WGS sequence"/>
</dbReference>
<gene>
    <name evidence="1" type="ORF">PMAYCL1PPCAC_26424</name>
</gene>
<dbReference type="AlphaFoldDB" id="A0AAN5D5Y1"/>
<evidence type="ECO:0000313" key="2">
    <source>
        <dbReference type="Proteomes" id="UP001328107"/>
    </source>
</evidence>
<feature type="non-terminal residue" evidence="1">
    <location>
        <position position="1"/>
    </location>
</feature>
<sequence>WTWCNLTVPDTGPITNNPDDREIDTEELLCGKKTAECSMLLRRMWACRYIRLLKTSVPRRPRTVSFLRSPLSSVVLLLAHIF</sequence>
<proteinExistence type="predicted"/>